<reference evidence="1 2" key="1">
    <citation type="submission" date="2024-03" db="EMBL/GenBank/DDBJ databases">
        <title>Adaptation during the transition from Ophiocordyceps entomopathogen to insect associate is accompanied by gene loss and intensified selection.</title>
        <authorList>
            <person name="Ward C.M."/>
            <person name="Onetto C.A."/>
            <person name="Borneman A.R."/>
        </authorList>
    </citation>
    <scope>NUCLEOTIDE SEQUENCE [LARGE SCALE GENOMIC DNA]</scope>
    <source>
        <strain evidence="1">AWRI1</strain>
        <tissue evidence="1">Single Adult Female</tissue>
    </source>
</reference>
<dbReference type="AlphaFoldDB" id="A0AAN9TAR8"/>
<keyword evidence="2" id="KW-1185">Reference proteome</keyword>
<gene>
    <name evidence="1" type="ORF">V9T40_001167</name>
</gene>
<proteinExistence type="predicted"/>
<dbReference type="EMBL" id="JBBCAQ010000034">
    <property type="protein sequence ID" value="KAK7580538.1"/>
    <property type="molecule type" value="Genomic_DNA"/>
</dbReference>
<organism evidence="1 2">
    <name type="scientific">Parthenolecanium corni</name>
    <dbReference type="NCBI Taxonomy" id="536013"/>
    <lineage>
        <taxon>Eukaryota</taxon>
        <taxon>Metazoa</taxon>
        <taxon>Ecdysozoa</taxon>
        <taxon>Arthropoda</taxon>
        <taxon>Hexapoda</taxon>
        <taxon>Insecta</taxon>
        <taxon>Pterygota</taxon>
        <taxon>Neoptera</taxon>
        <taxon>Paraneoptera</taxon>
        <taxon>Hemiptera</taxon>
        <taxon>Sternorrhyncha</taxon>
        <taxon>Coccoidea</taxon>
        <taxon>Coccidae</taxon>
        <taxon>Parthenolecanium</taxon>
    </lineage>
</organism>
<dbReference type="Proteomes" id="UP001367676">
    <property type="component" value="Unassembled WGS sequence"/>
</dbReference>
<sequence>MREAGFSYKLNPPRAPVPYFSTANRLTSAKSSSVIQSPSLTPLQSVTPSPSFSQMSSFVPVPRLLTPSFQSIPPQIELLVPIAIPKAGQEVKKMGDELMRYVNRLRWLKTALEERLQFKMPRFEPRLKLRIGKTFNDQASQGEIMIPVKDAPTQTPFIIDEINLTEEDEDEEIIIID</sequence>
<evidence type="ECO:0000313" key="1">
    <source>
        <dbReference type="EMBL" id="KAK7580538.1"/>
    </source>
</evidence>
<name>A0AAN9TAR8_9HEMI</name>
<evidence type="ECO:0000313" key="2">
    <source>
        <dbReference type="Proteomes" id="UP001367676"/>
    </source>
</evidence>
<protein>
    <submittedName>
        <fullName evidence="1">Uncharacterized protein</fullName>
    </submittedName>
</protein>
<accession>A0AAN9TAR8</accession>
<comment type="caution">
    <text evidence="1">The sequence shown here is derived from an EMBL/GenBank/DDBJ whole genome shotgun (WGS) entry which is preliminary data.</text>
</comment>